<feature type="domain" description="Response regulatory" evidence="4">
    <location>
        <begin position="408"/>
        <end position="490"/>
    </location>
</feature>
<evidence type="ECO:0000259" key="4">
    <source>
        <dbReference type="PROSITE" id="PS50110"/>
    </source>
</evidence>
<dbReference type="GO" id="GO:0000160">
    <property type="term" value="P:phosphorelay signal transduction system"/>
    <property type="evidence" value="ECO:0007669"/>
    <property type="project" value="UniProtKB-KW"/>
</dbReference>
<dbReference type="SMART" id="SM00448">
    <property type="entry name" value="REC"/>
    <property type="match status" value="1"/>
</dbReference>
<feature type="modified residue" description="4-aspartylphosphate" evidence="3">
    <location>
        <position position="74"/>
    </location>
</feature>
<comment type="caution">
    <text evidence="5">The sequence shown here is derived from an EMBL/GenBank/DDBJ whole genome shotgun (WGS) entry which is preliminary data.</text>
</comment>
<keyword evidence="1 3" id="KW-0597">Phosphoprotein</keyword>
<dbReference type="Gene3D" id="3.40.50.2300">
    <property type="match status" value="2"/>
</dbReference>
<evidence type="ECO:0000256" key="2">
    <source>
        <dbReference type="ARBA" id="ARBA00023012"/>
    </source>
</evidence>
<feature type="non-terminal residue" evidence="5">
    <location>
        <position position="490"/>
    </location>
</feature>
<dbReference type="InterPro" id="IPR011006">
    <property type="entry name" value="CheY-like_superfamily"/>
</dbReference>
<protein>
    <recommendedName>
        <fullName evidence="4">Response regulatory domain-containing protein</fullName>
    </recommendedName>
</protein>
<evidence type="ECO:0000313" key="6">
    <source>
        <dbReference type="Proteomes" id="UP001190700"/>
    </source>
</evidence>
<dbReference type="CDD" id="cd17546">
    <property type="entry name" value="REC_hyHK_CKI1_RcsC-like"/>
    <property type="match status" value="1"/>
</dbReference>
<evidence type="ECO:0000256" key="1">
    <source>
        <dbReference type="ARBA" id="ARBA00022553"/>
    </source>
</evidence>
<comment type="caution">
    <text evidence="3">Lacks conserved residue(s) required for the propagation of feature annotation.</text>
</comment>
<name>A0AAE0FDI1_9CHLO</name>
<dbReference type="Pfam" id="PF00072">
    <property type="entry name" value="Response_reg"/>
    <property type="match status" value="1"/>
</dbReference>
<dbReference type="EMBL" id="LGRX02020558">
    <property type="protein sequence ID" value="KAK3257391.1"/>
    <property type="molecule type" value="Genomic_DNA"/>
</dbReference>
<dbReference type="InterPro" id="IPR001789">
    <property type="entry name" value="Sig_transdc_resp-reg_receiver"/>
</dbReference>
<dbReference type="PANTHER" id="PTHR45339">
    <property type="entry name" value="HYBRID SIGNAL TRANSDUCTION HISTIDINE KINASE J"/>
    <property type="match status" value="1"/>
</dbReference>
<feature type="domain" description="Response regulatory" evidence="4">
    <location>
        <begin position="24"/>
        <end position="151"/>
    </location>
</feature>
<dbReference type="PANTHER" id="PTHR45339:SF1">
    <property type="entry name" value="HYBRID SIGNAL TRANSDUCTION HISTIDINE KINASE J"/>
    <property type="match status" value="1"/>
</dbReference>
<keyword evidence="6" id="KW-1185">Reference proteome</keyword>
<dbReference type="SUPFAM" id="SSF52172">
    <property type="entry name" value="CheY-like"/>
    <property type="match status" value="2"/>
</dbReference>
<dbReference type="AlphaFoldDB" id="A0AAE0FDI1"/>
<gene>
    <name evidence="5" type="ORF">CYMTET_33518</name>
</gene>
<accession>A0AAE0FDI1</accession>
<reference evidence="5 6" key="1">
    <citation type="journal article" date="2015" name="Genome Biol. Evol.">
        <title>Comparative Genomics of a Bacterivorous Green Alga Reveals Evolutionary Causalities and Consequences of Phago-Mixotrophic Mode of Nutrition.</title>
        <authorList>
            <person name="Burns J.A."/>
            <person name="Paasch A."/>
            <person name="Narechania A."/>
            <person name="Kim E."/>
        </authorList>
    </citation>
    <scope>NUCLEOTIDE SEQUENCE [LARGE SCALE GENOMIC DNA]</scope>
    <source>
        <strain evidence="5 6">PLY_AMNH</strain>
    </source>
</reference>
<evidence type="ECO:0000313" key="5">
    <source>
        <dbReference type="EMBL" id="KAK3257391.1"/>
    </source>
</evidence>
<keyword evidence="2" id="KW-0902">Two-component regulatory system</keyword>
<dbReference type="PROSITE" id="PS50110">
    <property type="entry name" value="RESPONSE_REGULATORY"/>
    <property type="match status" value="2"/>
</dbReference>
<dbReference type="Proteomes" id="UP001190700">
    <property type="component" value="Unassembled WGS sequence"/>
</dbReference>
<organism evidence="5 6">
    <name type="scientific">Cymbomonas tetramitiformis</name>
    <dbReference type="NCBI Taxonomy" id="36881"/>
    <lineage>
        <taxon>Eukaryota</taxon>
        <taxon>Viridiplantae</taxon>
        <taxon>Chlorophyta</taxon>
        <taxon>Pyramimonadophyceae</taxon>
        <taxon>Pyramimonadales</taxon>
        <taxon>Pyramimonadaceae</taxon>
        <taxon>Cymbomonas</taxon>
    </lineage>
</organism>
<sequence>MDALSDALTCIPETTKPDGTEPSSILLVEDCRPSQLITLGGLKRLNAKVQVANNGMEAVNLVQEGSIFNIIFMDINMPVMDGITATKKICAICKLNGWAAPAIIGVTANEDDAEDCGAQRTIEEGMAAGMIDVLYKPLRKDTLMQILSQHRTKSFLPNNSESENLSEDFEQVPEDTGDFHGPKILLVDTNLMRSRAMQIMLYNHGYEVTVVSKLPSLLSQCVLAALIFPPLSQDPKNFINCEMLPHQFFGVFVSHGEEKPLTKDVHPSIAFVMEAEQKMTDLIEQLEFASGKVVSHYTMKSPLWSHISDTILKLKEGNCERSIELVHMDNSLESAGLGYNPAITEVCLGNSNSNALHDQDSSAIKIQVFHTMKMPTVKEAAELCKAKGMALSPLALCVPKFAHKVEKHVLIVDDSRIALQTVSMYLSQMGFTVTSAPGGREGCDILQQEAPRLLPNPSLDLVHALHAPPLRDAANHPPRLLSSTIRASPL</sequence>
<evidence type="ECO:0000256" key="3">
    <source>
        <dbReference type="PROSITE-ProRule" id="PRU00169"/>
    </source>
</evidence>
<proteinExistence type="predicted"/>